<accession>A0A0S7WRM3</accession>
<gene>
    <name evidence="2" type="ORF">AMJ39_07410</name>
</gene>
<evidence type="ECO:0000313" key="2">
    <source>
        <dbReference type="EMBL" id="KPJ52639.1"/>
    </source>
</evidence>
<dbReference type="Pfam" id="PF00873">
    <property type="entry name" value="ACR_tran"/>
    <property type="match status" value="1"/>
</dbReference>
<dbReference type="Gene3D" id="3.30.70.1430">
    <property type="entry name" value="Multidrug efflux transporter AcrB pore domain"/>
    <property type="match status" value="2"/>
</dbReference>
<dbReference type="PATRIC" id="fig|1703770.3.peg.1863"/>
<evidence type="ECO:0000256" key="1">
    <source>
        <dbReference type="SAM" id="Phobius"/>
    </source>
</evidence>
<dbReference type="GO" id="GO:0042910">
    <property type="term" value="F:xenobiotic transmembrane transporter activity"/>
    <property type="evidence" value="ECO:0007669"/>
    <property type="project" value="TreeGrafter"/>
</dbReference>
<evidence type="ECO:0000313" key="3">
    <source>
        <dbReference type="Proteomes" id="UP000052008"/>
    </source>
</evidence>
<dbReference type="Gene3D" id="3.30.2090.10">
    <property type="entry name" value="Multidrug efflux transporter AcrB TolC docking domain, DN and DC subdomains"/>
    <property type="match status" value="2"/>
</dbReference>
<feature type="transmembrane region" description="Helical" evidence="1">
    <location>
        <begin position="321"/>
        <end position="337"/>
    </location>
</feature>
<feature type="transmembrane region" description="Helical" evidence="1">
    <location>
        <begin position="517"/>
        <end position="538"/>
    </location>
</feature>
<dbReference type="Gene3D" id="3.30.70.1320">
    <property type="entry name" value="Multidrug efflux transporter AcrB pore domain like"/>
    <property type="match status" value="1"/>
</dbReference>
<dbReference type="Proteomes" id="UP000052008">
    <property type="component" value="Unassembled WGS sequence"/>
</dbReference>
<dbReference type="SUPFAM" id="SSF82714">
    <property type="entry name" value="Multidrug efflux transporter AcrB TolC docking domain, DN and DC subdomains"/>
    <property type="match status" value="2"/>
</dbReference>
<feature type="transmembrane region" description="Helical" evidence="1">
    <location>
        <begin position="986"/>
        <end position="1009"/>
    </location>
</feature>
<dbReference type="SUPFAM" id="SSF82866">
    <property type="entry name" value="Multidrug efflux transporter AcrB transmembrane domain"/>
    <property type="match status" value="2"/>
</dbReference>
<evidence type="ECO:0008006" key="4">
    <source>
        <dbReference type="Google" id="ProtNLM"/>
    </source>
</evidence>
<dbReference type="AlphaFoldDB" id="A0A0S7WRM3"/>
<feature type="transmembrane region" description="Helical" evidence="1">
    <location>
        <begin position="415"/>
        <end position="435"/>
    </location>
</feature>
<dbReference type="PANTHER" id="PTHR32063:SF0">
    <property type="entry name" value="SWARMING MOTILITY PROTEIN SWRC"/>
    <property type="match status" value="1"/>
</dbReference>
<dbReference type="STRING" id="1703770.AMJ39_07410"/>
<dbReference type="SUPFAM" id="SSF82693">
    <property type="entry name" value="Multidrug efflux transporter AcrB pore domain, PN1, PN2, PC1 and PC2 subdomains"/>
    <property type="match status" value="3"/>
</dbReference>
<name>A0A0S7WRM3_UNCT6</name>
<dbReference type="InterPro" id="IPR027463">
    <property type="entry name" value="AcrB_DN_DC_subdom"/>
</dbReference>
<feature type="transmembrane region" description="Helical" evidence="1">
    <location>
        <begin position="955"/>
        <end position="974"/>
    </location>
</feature>
<dbReference type="PANTHER" id="PTHR32063">
    <property type="match status" value="1"/>
</dbReference>
<dbReference type="EMBL" id="LIZS01000049">
    <property type="protein sequence ID" value="KPJ52639.1"/>
    <property type="molecule type" value="Genomic_DNA"/>
</dbReference>
<dbReference type="InterPro" id="IPR001036">
    <property type="entry name" value="Acrflvin-R"/>
</dbReference>
<reference evidence="2 3" key="1">
    <citation type="journal article" date="2015" name="Microbiome">
        <title>Genomic resolution of linkages in carbon, nitrogen, and sulfur cycling among widespread estuary sediment bacteria.</title>
        <authorList>
            <person name="Baker B.J."/>
            <person name="Lazar C.S."/>
            <person name="Teske A.P."/>
            <person name="Dick G.J."/>
        </authorList>
    </citation>
    <scope>NUCLEOTIDE SEQUENCE [LARGE SCALE GENOMIC DNA]</scope>
    <source>
        <strain evidence="2">DG_24</strain>
    </source>
</reference>
<protein>
    <recommendedName>
        <fullName evidence="4">Acriflavin resistance protein</fullName>
    </recommendedName>
</protein>
<feature type="transmembrane region" description="Helical" evidence="1">
    <location>
        <begin position="447"/>
        <end position="469"/>
    </location>
</feature>
<keyword evidence="1" id="KW-0812">Transmembrane</keyword>
<sequence length="1025" mass="111681">MFFIGLSVIGLVSLSRLPIDAFPDIDLPTVIIATTYGGAGPQTVESTVTRPLEEAVSTVENVRRVTSMSQENISFLTVQFEWGTDLDQAALDLREAMEFYRGDLPRDVTDPVILKINPSSIPILFIGAFGGRNPAELYRLASEVFEPRLERIEGIAAVEVWGGLEREIQVVLDPDLLGARSISVGQVTDALSAANVNSPVGRVERAGREYVLRSVGEFSSVAEIEDVVVAKRGDVLVRVADVGDVKDGFRETSDEVRIDGHPAVMIMVQKKSGANSVMVSREAREALARIERELASQNVSTRVLMDSATFVQTSIASVREVIISGAFLAILVLLFFLRNLRSTFIVSLAIPVAVVVSFVGMKLFGLTLNMMSLSGLALGIGMVVDNAIVVLENIFRHREAGTARRDAAVVGTSEVGTAITASTLTTLAVFLPLLMAEGLAGIFFKELSLTVVFAITSSLVVALTLVPTLSSQILELRKPSENRGAATGRLYDVSVRAFARMDEVYYRLIQRALRRRWAVIAGAAALLIMSLVVVRLRLIDVEFMPDIDQGAIEMAAEMPVGTPLEVTTERMAMLEQIVQENVPELENMSSQVGAGEEAWSAFQGLRGSHSGRLRLQLVPRRERRRTTQEVERELRPLVQSIPGLEVTFGGDEFHAAILGGGAPVAIEIRGYDLDDSRRLSRRIAEIIEDIPGTADVRTSREEGKPELRLEMDRERLGVLDLDPATVGAAIRAKVDGVVVTQYREGEQEYDLRVRLAEGARDGFSDLDAITVTTRNGVDVPLRNVVDIVEDQGPAEIERRDQQRVVVVSAALSGRDLGSVMREVAAELDTLSLPAGFSLHYGGSFEQMQESFANLAQVFLIAVILVYLVMASQFESLLHPFLIIFTIPLAVIGVIWILFLTHTAFDIEAFLGLIMVSGIVVNNAIVYIDYTNLLRTRGSAVREAVVEAGRRRLRPILMTTCTTVLGLTPMALGLGSGAELRAPMARAVIGGLSVSGLLTLVVIPVLYTMVEERRSRRRQYTGSGSS</sequence>
<keyword evidence="1" id="KW-0472">Membrane</keyword>
<organism evidence="2 3">
    <name type="scientific">candidate division TA06 bacterium DG_24</name>
    <dbReference type="NCBI Taxonomy" id="1703770"/>
    <lineage>
        <taxon>Bacteria</taxon>
        <taxon>Bacteria division TA06</taxon>
    </lineage>
</organism>
<dbReference type="PRINTS" id="PR00702">
    <property type="entry name" value="ACRIFLAVINRP"/>
</dbReference>
<dbReference type="GO" id="GO:0005886">
    <property type="term" value="C:plasma membrane"/>
    <property type="evidence" value="ECO:0007669"/>
    <property type="project" value="TreeGrafter"/>
</dbReference>
<dbReference type="Gene3D" id="3.30.70.1440">
    <property type="entry name" value="Multidrug efflux transporter AcrB pore domain"/>
    <property type="match status" value="1"/>
</dbReference>
<keyword evidence="1" id="KW-1133">Transmembrane helix</keyword>
<feature type="transmembrane region" description="Helical" evidence="1">
    <location>
        <begin position="376"/>
        <end position="395"/>
    </location>
</feature>
<feature type="transmembrane region" description="Helical" evidence="1">
    <location>
        <begin position="344"/>
        <end position="364"/>
    </location>
</feature>
<feature type="transmembrane region" description="Helical" evidence="1">
    <location>
        <begin position="906"/>
        <end position="927"/>
    </location>
</feature>
<comment type="caution">
    <text evidence="2">The sequence shown here is derived from an EMBL/GenBank/DDBJ whole genome shotgun (WGS) entry which is preliminary data.</text>
</comment>
<feature type="transmembrane region" description="Helical" evidence="1">
    <location>
        <begin position="851"/>
        <end position="868"/>
    </location>
</feature>
<feature type="transmembrane region" description="Helical" evidence="1">
    <location>
        <begin position="880"/>
        <end position="900"/>
    </location>
</feature>
<proteinExistence type="predicted"/>
<dbReference type="Gene3D" id="1.20.1640.10">
    <property type="entry name" value="Multidrug efflux transporter AcrB transmembrane domain"/>
    <property type="match status" value="2"/>
</dbReference>